<proteinExistence type="predicted"/>
<sequence>MTLAFPNASRSYEAERRAIRFWGHESQFEFTFYVDADALHRLDPRGLDDEASLLRTFDANRPRIEKAAGVAHARGKQSFYRLTASEF</sequence>
<gene>
    <name evidence="1" type="ORF">E8L99_07740</name>
</gene>
<dbReference type="KEGG" id="paqt:E8L99_07740"/>
<evidence type="ECO:0000313" key="2">
    <source>
        <dbReference type="Proteomes" id="UP000298588"/>
    </source>
</evidence>
<dbReference type="Proteomes" id="UP000298588">
    <property type="component" value="Chromosome"/>
</dbReference>
<evidence type="ECO:0000313" key="1">
    <source>
        <dbReference type="EMBL" id="QCK85664.1"/>
    </source>
</evidence>
<dbReference type="AlphaFoldDB" id="A0A4D7QJX9"/>
<accession>A0A4D7QJX9</accession>
<dbReference type="OrthoDB" id="7360668at2"/>
<name>A0A4D7QJX9_9HYPH</name>
<dbReference type="InterPro" id="IPR036692">
    <property type="entry name" value="Shew3726-like_sf"/>
</dbReference>
<dbReference type="Pfam" id="PF07369">
    <property type="entry name" value="DUF1488"/>
    <property type="match status" value="1"/>
</dbReference>
<dbReference type="RefSeq" id="WP_137098998.1">
    <property type="nucleotide sequence ID" value="NZ_CP039865.1"/>
</dbReference>
<protein>
    <submittedName>
        <fullName evidence="1">DUF1488 domain-containing protein</fullName>
    </submittedName>
</protein>
<dbReference type="SUPFAM" id="SSF160272">
    <property type="entry name" value="Shew3726-like"/>
    <property type="match status" value="1"/>
</dbReference>
<keyword evidence="2" id="KW-1185">Reference proteome</keyword>
<dbReference type="EMBL" id="CP039865">
    <property type="protein sequence ID" value="QCK85664.1"/>
    <property type="molecule type" value="Genomic_DNA"/>
</dbReference>
<reference evidence="1 2" key="1">
    <citation type="submission" date="2019-04" db="EMBL/GenBank/DDBJ databases">
        <title>Phreatobacter aquaticus sp. nov.</title>
        <authorList>
            <person name="Choi A."/>
            <person name="Baek K."/>
        </authorList>
    </citation>
    <scope>NUCLEOTIDE SEQUENCE [LARGE SCALE GENOMIC DNA]</scope>
    <source>
        <strain evidence="1 2">NMCR1094</strain>
    </source>
</reference>
<dbReference type="InterPro" id="IPR009962">
    <property type="entry name" value="DUF1488"/>
</dbReference>
<organism evidence="1 2">
    <name type="scientific">Phreatobacter aquaticus</name>
    <dbReference type="NCBI Taxonomy" id="2570229"/>
    <lineage>
        <taxon>Bacteria</taxon>
        <taxon>Pseudomonadati</taxon>
        <taxon>Pseudomonadota</taxon>
        <taxon>Alphaproteobacteria</taxon>
        <taxon>Hyphomicrobiales</taxon>
        <taxon>Phreatobacteraceae</taxon>
        <taxon>Phreatobacter</taxon>
    </lineage>
</organism>